<proteinExistence type="predicted"/>
<protein>
    <submittedName>
        <fullName evidence="1">Uncharacterized protein</fullName>
    </submittedName>
</protein>
<organism evidence="1 2">
    <name type="scientific">Paenibacillus aquistagni</name>
    <dbReference type="NCBI Taxonomy" id="1852522"/>
    <lineage>
        <taxon>Bacteria</taxon>
        <taxon>Bacillati</taxon>
        <taxon>Bacillota</taxon>
        <taxon>Bacilli</taxon>
        <taxon>Bacillales</taxon>
        <taxon>Paenibacillaceae</taxon>
        <taxon>Paenibacillus</taxon>
    </lineage>
</organism>
<evidence type="ECO:0000313" key="2">
    <source>
        <dbReference type="Proteomes" id="UP000193834"/>
    </source>
</evidence>
<dbReference type="Proteomes" id="UP000193834">
    <property type="component" value="Unassembled WGS sequence"/>
</dbReference>
<keyword evidence="2" id="KW-1185">Reference proteome</keyword>
<dbReference type="InterPro" id="IPR024987">
    <property type="entry name" value="DUF3889"/>
</dbReference>
<dbReference type="STRING" id="1852522.SAMN06295960_0226"/>
<gene>
    <name evidence="1" type="ORF">SAMN06295960_0226</name>
</gene>
<name>A0A1X7I8J5_9BACL</name>
<dbReference type="Gene3D" id="3.10.450.390">
    <property type="entry name" value="Protein of unknown function DUF3889"/>
    <property type="match status" value="1"/>
</dbReference>
<dbReference type="OrthoDB" id="2377048at2"/>
<accession>A0A1X7I8J5</accession>
<evidence type="ECO:0000313" key="1">
    <source>
        <dbReference type="EMBL" id="SMG10932.1"/>
    </source>
</evidence>
<reference evidence="1 2" key="1">
    <citation type="submission" date="2017-04" db="EMBL/GenBank/DDBJ databases">
        <authorList>
            <person name="Afonso C.L."/>
            <person name="Miller P.J."/>
            <person name="Scott M.A."/>
            <person name="Spackman E."/>
            <person name="Goraichik I."/>
            <person name="Dimitrov K.M."/>
            <person name="Suarez D.L."/>
            <person name="Swayne D.E."/>
        </authorList>
    </citation>
    <scope>NUCLEOTIDE SEQUENCE [LARGE SCALE GENOMIC DNA]</scope>
    <source>
        <strain evidence="1 2">11</strain>
    </source>
</reference>
<dbReference type="RefSeq" id="WP_085492518.1">
    <property type="nucleotide sequence ID" value="NZ_FXAZ01000001.1"/>
</dbReference>
<dbReference type="EMBL" id="FXAZ01000001">
    <property type="protein sequence ID" value="SMG10932.1"/>
    <property type="molecule type" value="Genomic_DNA"/>
</dbReference>
<sequence length="88" mass="10119">MKIISIFRTRAAVLATGFALLLLLYGGLPDSLQAEPDYARWGRIAVQETIKRYQANVLDYEHIGRTELSSDEAEEQFKLWIKQGTREF</sequence>
<dbReference type="Pfam" id="PF13028">
    <property type="entry name" value="DUF3889"/>
    <property type="match status" value="1"/>
</dbReference>
<dbReference type="AlphaFoldDB" id="A0A1X7I8J5"/>